<evidence type="ECO:0000313" key="1">
    <source>
        <dbReference type="EMBL" id="KAF0492992.1"/>
    </source>
</evidence>
<dbReference type="GO" id="GO:0004842">
    <property type="term" value="F:ubiquitin-protein transferase activity"/>
    <property type="evidence" value="ECO:0007669"/>
    <property type="project" value="InterPro"/>
</dbReference>
<dbReference type="Proteomes" id="UP000439903">
    <property type="component" value="Unassembled WGS sequence"/>
</dbReference>
<organism evidence="1 2">
    <name type="scientific">Gigaspora margarita</name>
    <dbReference type="NCBI Taxonomy" id="4874"/>
    <lineage>
        <taxon>Eukaryota</taxon>
        <taxon>Fungi</taxon>
        <taxon>Fungi incertae sedis</taxon>
        <taxon>Mucoromycota</taxon>
        <taxon>Glomeromycotina</taxon>
        <taxon>Glomeromycetes</taxon>
        <taxon>Diversisporales</taxon>
        <taxon>Gigasporaceae</taxon>
        <taxon>Gigaspora</taxon>
    </lineage>
</organism>
<keyword evidence="2" id="KW-1185">Reference proteome</keyword>
<sequence>MLCSEGTAANDALLENILVMIMCIQTRIHIFIIGTSGSSKSLAVRIISMNLRGADSNIPYFRSLPQVYMIPYQGSSSSTSNRITKVFQTAQNYQQTSSKENPVKAVVLLDEVGLAETSPYNLLKVLHALLEPPPGSDSSEPVVPVIGISNWRLDNSKSSHALLIQRPLFAENDLVDTAKHLLRNIKIKGIYIDNFLEKLAKSYLEYIKNQKYPNFHGLWDYYSLVKSIRSMKNKQEELIDANFEEKNARNLMLIGNSNSIVNLQTYRLRQKDFEPVIIIGSQFPDNIDGGDYSYAILNRSLYDLFNQNFLSEGNSNEEGDRKNFTRISLGPYSNPMLYDMFIGFSSEETLQSLVIDQCGNNPNIDDDAIICACKEVLISIATSDSVVRADKSYLKISYEQEVKYCQELLWCLLCVKHPSSKNAVEHLKQLVQNIPKNKKLINCLKIRTEEWLQANSSSQWQLDITLNQKSLSLHSSLSVALETHIRSLIRNPITKLLYILERFYTITPLFMWDNETNESSENELFNF</sequence>
<dbReference type="EMBL" id="WTPW01000631">
    <property type="protein sequence ID" value="KAF0492992.1"/>
    <property type="molecule type" value="Genomic_DNA"/>
</dbReference>
<dbReference type="SUPFAM" id="SSF52540">
    <property type="entry name" value="P-loop containing nucleoside triphosphate hydrolases"/>
    <property type="match status" value="1"/>
</dbReference>
<dbReference type="AlphaFoldDB" id="A0A8H4EIV8"/>
<accession>A0A8H4EIV8</accession>
<proteinExistence type="predicted"/>
<dbReference type="PANTHER" id="PTHR22605:SF1">
    <property type="entry name" value="RZ-TYPE DOMAIN-CONTAINING PROTEIN"/>
    <property type="match status" value="1"/>
</dbReference>
<dbReference type="PANTHER" id="PTHR22605">
    <property type="entry name" value="RZ-TYPE DOMAIN-CONTAINING PROTEIN"/>
    <property type="match status" value="1"/>
</dbReference>
<dbReference type="OrthoDB" id="2440927at2759"/>
<reference evidence="1 2" key="1">
    <citation type="journal article" date="2019" name="Environ. Microbiol.">
        <title>At the nexus of three kingdoms: the genome of the mycorrhizal fungus Gigaspora margarita provides insights into plant, endobacterial and fungal interactions.</title>
        <authorList>
            <person name="Venice F."/>
            <person name="Ghignone S."/>
            <person name="Salvioli di Fossalunga A."/>
            <person name="Amselem J."/>
            <person name="Novero M."/>
            <person name="Xianan X."/>
            <person name="Sedzielewska Toro K."/>
            <person name="Morin E."/>
            <person name="Lipzen A."/>
            <person name="Grigoriev I.V."/>
            <person name="Henrissat B."/>
            <person name="Martin F.M."/>
            <person name="Bonfante P."/>
        </authorList>
    </citation>
    <scope>NUCLEOTIDE SEQUENCE [LARGE SCALE GENOMIC DNA]</scope>
    <source>
        <strain evidence="1 2">BEG34</strain>
    </source>
</reference>
<dbReference type="Gene3D" id="3.40.50.300">
    <property type="entry name" value="P-loop containing nucleotide triphosphate hydrolases"/>
    <property type="match status" value="1"/>
</dbReference>
<evidence type="ECO:0000313" key="2">
    <source>
        <dbReference type="Proteomes" id="UP000439903"/>
    </source>
</evidence>
<dbReference type="GO" id="GO:0016887">
    <property type="term" value="F:ATP hydrolysis activity"/>
    <property type="evidence" value="ECO:0007669"/>
    <property type="project" value="InterPro"/>
</dbReference>
<dbReference type="InterPro" id="IPR027417">
    <property type="entry name" value="P-loop_NTPase"/>
</dbReference>
<comment type="caution">
    <text evidence="1">The sequence shown here is derived from an EMBL/GenBank/DDBJ whole genome shotgun (WGS) entry which is preliminary data.</text>
</comment>
<name>A0A8H4EIV8_GIGMA</name>
<dbReference type="InterPro" id="IPR031248">
    <property type="entry name" value="RNF213"/>
</dbReference>
<protein>
    <submittedName>
        <fullName evidence="1">E3 ubiquitin-protein ligase</fullName>
    </submittedName>
</protein>
<gene>
    <name evidence="1" type="ORF">F8M41_021494</name>
</gene>